<evidence type="ECO:0000256" key="4">
    <source>
        <dbReference type="ARBA" id="ARBA00022679"/>
    </source>
</evidence>
<comment type="cofactor">
    <cofactor evidence="1">
        <name>pyridoxal 5'-phosphate</name>
        <dbReference type="ChEBI" id="CHEBI:597326"/>
    </cofactor>
</comment>
<organism evidence="7 8">
    <name type="scientific">Calidithermus roseus</name>
    <dbReference type="NCBI Taxonomy" id="1644118"/>
    <lineage>
        <taxon>Bacteria</taxon>
        <taxon>Thermotogati</taxon>
        <taxon>Deinococcota</taxon>
        <taxon>Deinococci</taxon>
        <taxon>Thermales</taxon>
        <taxon>Thermaceae</taxon>
        <taxon>Calidithermus</taxon>
    </lineage>
</organism>
<dbReference type="InterPro" id="IPR049704">
    <property type="entry name" value="Aminotrans_3_PPA_site"/>
</dbReference>
<evidence type="ECO:0000256" key="6">
    <source>
        <dbReference type="RuleBase" id="RU003560"/>
    </source>
</evidence>
<dbReference type="Proteomes" id="UP000265341">
    <property type="component" value="Unassembled WGS sequence"/>
</dbReference>
<keyword evidence="3 7" id="KW-0032">Aminotransferase</keyword>
<evidence type="ECO:0000256" key="3">
    <source>
        <dbReference type="ARBA" id="ARBA00022576"/>
    </source>
</evidence>
<dbReference type="AlphaFoldDB" id="A0A399EV91"/>
<name>A0A399EV91_9DEIN</name>
<dbReference type="Gene3D" id="3.40.640.10">
    <property type="entry name" value="Type I PLP-dependent aspartate aminotransferase-like (Major domain)"/>
    <property type="match status" value="1"/>
</dbReference>
<dbReference type="PANTHER" id="PTHR11986">
    <property type="entry name" value="AMINOTRANSFERASE CLASS III"/>
    <property type="match status" value="1"/>
</dbReference>
<dbReference type="InterPro" id="IPR015421">
    <property type="entry name" value="PyrdxlP-dep_Trfase_major"/>
</dbReference>
<keyword evidence="5 6" id="KW-0663">Pyridoxal phosphate</keyword>
<accession>A0A399EV91</accession>
<dbReference type="PROSITE" id="PS00600">
    <property type="entry name" value="AA_TRANSFER_CLASS_3"/>
    <property type="match status" value="1"/>
</dbReference>
<proteinExistence type="inferred from homology"/>
<dbReference type="OrthoDB" id="9807885at2"/>
<keyword evidence="8" id="KW-1185">Reference proteome</keyword>
<dbReference type="PANTHER" id="PTHR11986:SF58">
    <property type="entry name" value="LEUCINE_METHIONINE RACEMASE"/>
    <property type="match status" value="1"/>
</dbReference>
<dbReference type="RefSeq" id="WP_119276593.1">
    <property type="nucleotide sequence ID" value="NZ_QWLA01000018.1"/>
</dbReference>
<dbReference type="Pfam" id="PF00202">
    <property type="entry name" value="Aminotran_3"/>
    <property type="match status" value="1"/>
</dbReference>
<dbReference type="NCBIfam" id="TIGR00700">
    <property type="entry name" value="GABAtrnsam"/>
    <property type="match status" value="1"/>
</dbReference>
<reference evidence="7 8" key="1">
    <citation type="submission" date="2018-08" db="EMBL/GenBank/DDBJ databases">
        <title>Meiothermus roseus NBRC 110900 genome sequencing project.</title>
        <authorList>
            <person name="Da Costa M.S."/>
            <person name="Albuquerque L."/>
            <person name="Raposo P."/>
            <person name="Froufe H.J.C."/>
            <person name="Barroso C.S."/>
            <person name="Egas C."/>
        </authorList>
    </citation>
    <scope>NUCLEOTIDE SEQUENCE [LARGE SCALE GENOMIC DNA]</scope>
    <source>
        <strain evidence="7 8">NBRC 110900</strain>
    </source>
</reference>
<dbReference type="GO" id="GO:0034386">
    <property type="term" value="F:4-aminobutyrate:2-oxoglutarate transaminase activity"/>
    <property type="evidence" value="ECO:0007669"/>
    <property type="project" value="UniProtKB-EC"/>
</dbReference>
<dbReference type="InterPro" id="IPR015422">
    <property type="entry name" value="PyrdxlP-dep_Trfase_small"/>
</dbReference>
<dbReference type="GO" id="GO:0030170">
    <property type="term" value="F:pyridoxal phosphate binding"/>
    <property type="evidence" value="ECO:0007669"/>
    <property type="project" value="InterPro"/>
</dbReference>
<evidence type="ECO:0000313" key="8">
    <source>
        <dbReference type="Proteomes" id="UP000265341"/>
    </source>
</evidence>
<evidence type="ECO:0000256" key="2">
    <source>
        <dbReference type="ARBA" id="ARBA00008954"/>
    </source>
</evidence>
<protein>
    <submittedName>
        <fullName evidence="7">4-aminobutyrate aminotransferase GabT</fullName>
        <ecNumber evidence="7">2.6.1.19</ecNumber>
    </submittedName>
</protein>
<dbReference type="InterPro" id="IPR004632">
    <property type="entry name" value="4NH2But_aminotransferase_bac"/>
</dbReference>
<dbReference type="SUPFAM" id="SSF53383">
    <property type="entry name" value="PLP-dependent transferases"/>
    <property type="match status" value="1"/>
</dbReference>
<dbReference type="Gene3D" id="3.90.1150.10">
    <property type="entry name" value="Aspartate Aminotransferase, domain 1"/>
    <property type="match status" value="1"/>
</dbReference>
<dbReference type="GO" id="GO:0009448">
    <property type="term" value="P:gamma-aminobutyric acid metabolic process"/>
    <property type="evidence" value="ECO:0007669"/>
    <property type="project" value="InterPro"/>
</dbReference>
<keyword evidence="4 7" id="KW-0808">Transferase</keyword>
<dbReference type="CDD" id="cd00610">
    <property type="entry name" value="OAT_like"/>
    <property type="match status" value="1"/>
</dbReference>
<comment type="caution">
    <text evidence="7">The sequence shown here is derived from an EMBL/GenBank/DDBJ whole genome shotgun (WGS) entry which is preliminary data.</text>
</comment>
<dbReference type="EC" id="2.6.1.19" evidence="7"/>
<dbReference type="EMBL" id="QWLA01000018">
    <property type="protein sequence ID" value="RIH87555.1"/>
    <property type="molecule type" value="Genomic_DNA"/>
</dbReference>
<evidence type="ECO:0000256" key="5">
    <source>
        <dbReference type="ARBA" id="ARBA00022898"/>
    </source>
</evidence>
<sequence length="430" mass="46596">MPTTESRNQALLELRHKVVPRGVSQVHPVVAAKAQGARLWDVDGKEYLDWIGGIGVLNVGHNHPRVVAAVQAQLERFTHTCFQVTAYEPYIKLAQKLCESAPGAFDKKAFFVTTGAEATENAIKIARAYTGRPGVIAFKNAFHGRTLLGLSLTGKATPYRQNFGPFAPEVYHAPYPYEYHGIDTRRAMDGLHELFDTAIPPDRVAAIIIEPQLGEGGFVPAPIAFLKALRSLSAEHGIVLIDDEIQTGIGRTGKFWAIEHAGVEPDLITFAKSIGGGLPIAGVLGKAEIMDAPLPGGLGGTFAGNPLACAAGLAVLEIFEEEKLLEKGQRLGEILHEGFRKIQRRFPQIGDVRGLGPMVAMEIVKDRQSKAPDPALTTRVFDAARERGLLLMKAGMHYNVIRCLVPLVASEAEVRRGLEILEHSFEAATA</sequence>
<evidence type="ECO:0000256" key="1">
    <source>
        <dbReference type="ARBA" id="ARBA00001933"/>
    </source>
</evidence>
<dbReference type="InterPro" id="IPR050103">
    <property type="entry name" value="Class-III_PLP-dep_AT"/>
</dbReference>
<dbReference type="InterPro" id="IPR015424">
    <property type="entry name" value="PyrdxlP-dep_Trfase"/>
</dbReference>
<dbReference type="InterPro" id="IPR005814">
    <property type="entry name" value="Aminotrans_3"/>
</dbReference>
<dbReference type="GO" id="GO:0042802">
    <property type="term" value="F:identical protein binding"/>
    <property type="evidence" value="ECO:0007669"/>
    <property type="project" value="TreeGrafter"/>
</dbReference>
<evidence type="ECO:0000313" key="7">
    <source>
        <dbReference type="EMBL" id="RIH87555.1"/>
    </source>
</evidence>
<dbReference type="FunFam" id="3.40.640.10:FF:000013">
    <property type="entry name" value="4-aminobutyrate aminotransferase"/>
    <property type="match status" value="1"/>
</dbReference>
<comment type="similarity">
    <text evidence="2 6">Belongs to the class-III pyridoxal-phosphate-dependent aminotransferase family.</text>
</comment>
<gene>
    <name evidence="7" type="primary">gabT_1</name>
    <name evidence="7" type="ORF">Mrose_01264</name>
</gene>